<comment type="caution">
    <text evidence="1">The sequence shown here is derived from an EMBL/GenBank/DDBJ whole genome shotgun (WGS) entry which is preliminary data.</text>
</comment>
<accession>A0A7J2TJZ9</accession>
<evidence type="ECO:0000313" key="1">
    <source>
        <dbReference type="EMBL" id="HEH35362.1"/>
    </source>
</evidence>
<dbReference type="Pfam" id="PF06510">
    <property type="entry name" value="DUF1102"/>
    <property type="match status" value="1"/>
</dbReference>
<gene>
    <name evidence="1" type="ORF">ENP88_04290</name>
</gene>
<reference evidence="1" key="1">
    <citation type="journal article" date="2020" name="mSystems">
        <title>Genome- and Community-Level Interaction Insights into Carbon Utilization and Element Cycling Functions of Hydrothermarchaeota in Hydrothermal Sediment.</title>
        <authorList>
            <person name="Zhou Z."/>
            <person name="Liu Y."/>
            <person name="Xu W."/>
            <person name="Pan J."/>
            <person name="Luo Z.H."/>
            <person name="Li M."/>
        </authorList>
    </citation>
    <scope>NUCLEOTIDE SEQUENCE [LARGE SCALE GENOMIC DNA]</scope>
    <source>
        <strain evidence="1">SpSt-26</strain>
    </source>
</reference>
<sequence length="186" mass="20383">MTKLLLLLVSSLILASLLGLGADFRSYDAQRTFKVAVVADDQEFIDLTPIQPYAYIHDDGKIYFDFSQFNPNYPGGGIGVSPNATYAFDKVFKVSNDLWPDDSGYNGICIQVSVNGNAAAVLDLYSPDDVNGHTSPENAANAINMLHSWEHGKWADHSCCARWIVLVNAEKDSISNFFIFCSAFGA</sequence>
<organism evidence="1">
    <name type="scientific">Archaeoglobus fulgidus</name>
    <dbReference type="NCBI Taxonomy" id="2234"/>
    <lineage>
        <taxon>Archaea</taxon>
        <taxon>Methanobacteriati</taxon>
        <taxon>Methanobacteriota</taxon>
        <taxon>Archaeoglobi</taxon>
        <taxon>Archaeoglobales</taxon>
        <taxon>Archaeoglobaceae</taxon>
        <taxon>Archaeoglobus</taxon>
    </lineage>
</organism>
<dbReference type="AlphaFoldDB" id="A0A7J2TJZ9"/>
<proteinExistence type="predicted"/>
<dbReference type="EMBL" id="DSLA01000068">
    <property type="protein sequence ID" value="HEH35362.1"/>
    <property type="molecule type" value="Genomic_DNA"/>
</dbReference>
<name>A0A7J2TJZ9_ARCFL</name>
<protein>
    <submittedName>
        <fullName evidence="1">DUF1102 domain-containing protein</fullName>
    </submittedName>
</protein>
<dbReference type="InterPro" id="IPR009482">
    <property type="entry name" value="DUF1102"/>
</dbReference>